<dbReference type="AlphaFoldDB" id="A0A1I7SPQ1"/>
<evidence type="ECO:0000313" key="2">
    <source>
        <dbReference type="Proteomes" id="UP000095284"/>
    </source>
</evidence>
<evidence type="ECO:0000256" key="1">
    <source>
        <dbReference type="SAM" id="Phobius"/>
    </source>
</evidence>
<dbReference type="WBParaSite" id="BXY_1504400.1">
    <property type="protein sequence ID" value="BXY_1504400.1"/>
    <property type="gene ID" value="BXY_1504400"/>
</dbReference>
<evidence type="ECO:0000313" key="3">
    <source>
        <dbReference type="WBParaSite" id="BXY_1504400.1"/>
    </source>
</evidence>
<proteinExistence type="predicted"/>
<keyword evidence="1" id="KW-1133">Transmembrane helix</keyword>
<name>A0A1I7SPQ1_BURXY</name>
<reference evidence="3" key="1">
    <citation type="submission" date="2016-11" db="UniProtKB">
        <authorList>
            <consortium name="WormBaseParasite"/>
        </authorList>
    </citation>
    <scope>IDENTIFICATION</scope>
</reference>
<keyword evidence="1" id="KW-0472">Membrane</keyword>
<feature type="transmembrane region" description="Helical" evidence="1">
    <location>
        <begin position="70"/>
        <end position="91"/>
    </location>
</feature>
<organism evidence="2 3">
    <name type="scientific">Bursaphelenchus xylophilus</name>
    <name type="common">Pinewood nematode worm</name>
    <name type="synonym">Aphelenchoides xylophilus</name>
    <dbReference type="NCBI Taxonomy" id="6326"/>
    <lineage>
        <taxon>Eukaryota</taxon>
        <taxon>Metazoa</taxon>
        <taxon>Ecdysozoa</taxon>
        <taxon>Nematoda</taxon>
        <taxon>Chromadorea</taxon>
        <taxon>Rhabditida</taxon>
        <taxon>Tylenchina</taxon>
        <taxon>Tylenchomorpha</taxon>
        <taxon>Aphelenchoidea</taxon>
        <taxon>Aphelenchoididae</taxon>
        <taxon>Bursaphelenchus</taxon>
    </lineage>
</organism>
<accession>A0A1I7SPQ1</accession>
<keyword evidence="1" id="KW-0812">Transmembrane</keyword>
<protein>
    <submittedName>
        <fullName evidence="3">Transmembrane protein</fullName>
    </submittedName>
</protein>
<sequence length="125" mass="14434">MIVAERTQSRVGGLDWLRGFVLGHGGLNWTWGLYYLSPPRRLIFWLTSHYFPDRLIFTTFSNKTLTSFQFLLLVVAYLTPPGVITIGIALLSVQSYDQLTAYIGDDDPQCLRRVPYFDRRLVTEE</sequence>
<dbReference type="Proteomes" id="UP000095284">
    <property type="component" value="Unplaced"/>
</dbReference>